<sequence length="29" mass="3282">TVKPRDFLHSSNFEYTGSLAGVRGHNIFM</sequence>
<organism evidence="1">
    <name type="scientific">marine metagenome</name>
    <dbReference type="NCBI Taxonomy" id="408172"/>
    <lineage>
        <taxon>unclassified sequences</taxon>
        <taxon>metagenomes</taxon>
        <taxon>ecological metagenomes</taxon>
    </lineage>
</organism>
<accession>A0A382RTH2</accession>
<evidence type="ECO:0000313" key="1">
    <source>
        <dbReference type="EMBL" id="SVD00347.1"/>
    </source>
</evidence>
<proteinExistence type="predicted"/>
<dbReference type="EMBL" id="UINC01123699">
    <property type="protein sequence ID" value="SVD00347.1"/>
    <property type="molecule type" value="Genomic_DNA"/>
</dbReference>
<gene>
    <name evidence="1" type="ORF">METZ01_LOCUS353201</name>
</gene>
<dbReference type="AlphaFoldDB" id="A0A382RTH2"/>
<protein>
    <submittedName>
        <fullName evidence="1">Uncharacterized protein</fullName>
    </submittedName>
</protein>
<reference evidence="1" key="1">
    <citation type="submission" date="2018-05" db="EMBL/GenBank/DDBJ databases">
        <authorList>
            <person name="Lanie J.A."/>
            <person name="Ng W.-L."/>
            <person name="Kazmierczak K.M."/>
            <person name="Andrzejewski T.M."/>
            <person name="Davidsen T.M."/>
            <person name="Wayne K.J."/>
            <person name="Tettelin H."/>
            <person name="Glass J.I."/>
            <person name="Rusch D."/>
            <person name="Podicherti R."/>
            <person name="Tsui H.-C.T."/>
            <person name="Winkler M.E."/>
        </authorList>
    </citation>
    <scope>NUCLEOTIDE SEQUENCE</scope>
</reference>
<feature type="non-terminal residue" evidence="1">
    <location>
        <position position="29"/>
    </location>
</feature>
<feature type="non-terminal residue" evidence="1">
    <location>
        <position position="1"/>
    </location>
</feature>
<name>A0A382RTH2_9ZZZZ</name>